<feature type="active site" description="Charge relay system" evidence="5 6">
    <location>
        <position position="226"/>
    </location>
</feature>
<dbReference type="Gene3D" id="3.40.50.200">
    <property type="entry name" value="Peptidase S8/S53 domain"/>
    <property type="match status" value="1"/>
</dbReference>
<dbReference type="InterPro" id="IPR022398">
    <property type="entry name" value="Peptidase_S8_His-AS"/>
</dbReference>
<proteinExistence type="inferred from homology"/>
<reference evidence="11" key="1">
    <citation type="submission" date="2017-08" db="EMBL/GenBank/DDBJ databases">
        <authorList>
            <person name="Varghese N."/>
            <person name="Submissions S."/>
        </authorList>
    </citation>
    <scope>NUCLEOTIDE SEQUENCE [LARGE SCALE GENOMIC DNA]</scope>
    <source>
        <strain evidence="11">USBA17B2</strain>
    </source>
</reference>
<keyword evidence="11" id="KW-1185">Reference proteome</keyword>
<accession>A0A285VRC8</accession>
<dbReference type="PROSITE" id="PS51892">
    <property type="entry name" value="SUBTILASE"/>
    <property type="match status" value="1"/>
</dbReference>
<dbReference type="Pfam" id="PF00082">
    <property type="entry name" value="Peptidase_S8"/>
    <property type="match status" value="1"/>
</dbReference>
<keyword evidence="4 6" id="KW-0720">Serine protease</keyword>
<evidence type="ECO:0000256" key="5">
    <source>
        <dbReference type="PIRSR" id="PIRSR615500-1"/>
    </source>
</evidence>
<evidence type="ECO:0000313" key="11">
    <source>
        <dbReference type="Proteomes" id="UP000219688"/>
    </source>
</evidence>
<dbReference type="GO" id="GO:0006508">
    <property type="term" value="P:proteolysis"/>
    <property type="evidence" value="ECO:0007669"/>
    <property type="project" value="UniProtKB-KW"/>
</dbReference>
<dbReference type="InterPro" id="IPR015500">
    <property type="entry name" value="Peptidase_S8_subtilisin-rel"/>
</dbReference>
<organism evidence="10 11">
    <name type="scientific">Ornithinimicrobium cerasi</name>
    <dbReference type="NCBI Taxonomy" id="2248773"/>
    <lineage>
        <taxon>Bacteria</taxon>
        <taxon>Bacillati</taxon>
        <taxon>Actinomycetota</taxon>
        <taxon>Actinomycetes</taxon>
        <taxon>Micrococcales</taxon>
        <taxon>Ornithinimicrobiaceae</taxon>
        <taxon>Ornithinimicrobium</taxon>
    </lineage>
</organism>
<dbReference type="InterPro" id="IPR051048">
    <property type="entry name" value="Peptidase_S8/S53_subtilisin"/>
</dbReference>
<sequence length="1110" mass="115175">MGGADPGWTAPEPRRAAGDPLELEPGTSTVTLVTGDRVVVTRAEDGSTKVAVTPAPRADGSTPTFRRMAWEGHYYVIPDDVASLIPEHLDRRLFDVTGLVAAGYDDAGTDGVPVLVQTSEPGSGLDPARGVDWTDLGVTRGRSLRSIGSVAGEVSKAEGRGRLVEAVKEASEQPAVASRGPRTAITKVWLDGPVRALDAVSTPQVGAPQAWASGATGAGVTVAVLDTGVDAEHPDLADAVVAAEDFSGTGSPDDVYGHGTHVAGIVTGNGAASDGAIVGVAPDAVIMNGKVLDDFGSGSDSQIIAGMEWAATGGADVVNMSLGLPGGYTDGTDPLAMAVDELSAAHDVLFVIAAGNEGAYGTVTTPGSAALALTVSAVDSADQPTGFTSRGPRSDGGAKPDIAAPGEEILAPMVGYPTESTEPYLSASGTSMAAPHVAGVAALVAQARPALDGQQLKSVLVASAVDVGASVFDVGAGRVFAPSALDQQVFTSPSALGFGIFPYPQTDAEAVTQTLTYVNVSDDDLVLSLSTEVTLQDGSPAPEGTLTLGADAVTVPAGGSAEVAVTVDPAAAGVAAGRVGGAVVATDGGEETVRTAVMSVNEPEMYDLTIVATARDGSPGVAASAGVTPLGQHEGLTFEQVFPFFDEDGTATVRLPVGPYGVMGVVPEVDLETFEMTSMDAVNVPEIELGEDMTVHLDATEAVPVTVTTQRRSEQVMTDQQLFREGEMAGVVLGYGAFGPVSLGAVPSEPVTLGTFSWMHRHLRLPPGASLDTGDYRYLYDLAYVEHERLPEVLRYAATKKTTTQVSADYNAMSDAGSTGWSARFALDSSGWAFATAWPVQLPVEREEYVSASPDIQWFGMLDVLGGMAVIETPRAWTTEPGGRITERWLHQVHHHSSVDGFVGTLFGEIFAHAVAAASDDHGHAMFAVFDPSVVSSRSRLWFDGQLVADEASSAAITQQLPEPGTPVRALVETTVDHPEWQRSTAYSTEWRYLAPPVAGEDGIALADLVNVRYGATGMDDHNRSARTVRLDLWVVDGLGEPATGVRGLRLWVSGDQGRTWREVAVKGSVGSRHVNVVVPRGASTISLRAEAWTADARVTDTVIDAIDVR</sequence>
<dbReference type="EMBL" id="OBQK01000008">
    <property type="protein sequence ID" value="SOC56609.1"/>
    <property type="molecule type" value="Genomic_DNA"/>
</dbReference>
<dbReference type="InterPro" id="IPR023827">
    <property type="entry name" value="Peptidase_S8_Asp-AS"/>
</dbReference>
<keyword evidence="3 6" id="KW-0378">Hydrolase</keyword>
<dbReference type="PROSITE" id="PS00138">
    <property type="entry name" value="SUBTILASE_SER"/>
    <property type="match status" value="1"/>
</dbReference>
<dbReference type="GO" id="GO:0004252">
    <property type="term" value="F:serine-type endopeptidase activity"/>
    <property type="evidence" value="ECO:0007669"/>
    <property type="project" value="UniProtKB-UniRule"/>
</dbReference>
<evidence type="ECO:0000256" key="6">
    <source>
        <dbReference type="PROSITE-ProRule" id="PRU01240"/>
    </source>
</evidence>
<feature type="domain" description="Peptidase S8/S53" evidence="9">
    <location>
        <begin position="217"/>
        <end position="477"/>
    </location>
</feature>
<dbReference type="PANTHER" id="PTHR43399">
    <property type="entry name" value="SUBTILISIN-RELATED"/>
    <property type="match status" value="1"/>
</dbReference>
<dbReference type="PRINTS" id="PR00723">
    <property type="entry name" value="SUBTILISIN"/>
</dbReference>
<dbReference type="PROSITE" id="PS00137">
    <property type="entry name" value="SUBTILASE_HIS"/>
    <property type="match status" value="1"/>
</dbReference>
<protein>
    <submittedName>
        <fullName evidence="10">Subtilase family protein</fullName>
    </submittedName>
</protein>
<dbReference type="InterPro" id="IPR000209">
    <property type="entry name" value="Peptidase_S8/S53_dom"/>
</dbReference>
<dbReference type="InterPro" id="IPR036852">
    <property type="entry name" value="Peptidase_S8/S53_dom_sf"/>
</dbReference>
<keyword evidence="2 6" id="KW-0645">Protease</keyword>
<evidence type="ECO:0000256" key="2">
    <source>
        <dbReference type="ARBA" id="ARBA00022670"/>
    </source>
</evidence>
<dbReference type="PANTHER" id="PTHR43399:SF4">
    <property type="entry name" value="CELL WALL-ASSOCIATED PROTEASE"/>
    <property type="match status" value="1"/>
</dbReference>
<evidence type="ECO:0000256" key="3">
    <source>
        <dbReference type="ARBA" id="ARBA00022801"/>
    </source>
</evidence>
<evidence type="ECO:0000256" key="4">
    <source>
        <dbReference type="ARBA" id="ARBA00022825"/>
    </source>
</evidence>
<feature type="region of interest" description="Disordered" evidence="8">
    <location>
        <begin position="1"/>
        <end position="27"/>
    </location>
</feature>
<evidence type="ECO:0000259" key="9">
    <source>
        <dbReference type="Pfam" id="PF00082"/>
    </source>
</evidence>
<evidence type="ECO:0000313" key="10">
    <source>
        <dbReference type="EMBL" id="SOC56609.1"/>
    </source>
</evidence>
<name>A0A285VRC8_9MICO</name>
<dbReference type="PROSITE" id="PS00136">
    <property type="entry name" value="SUBTILASE_ASP"/>
    <property type="match status" value="1"/>
</dbReference>
<evidence type="ECO:0000256" key="1">
    <source>
        <dbReference type="ARBA" id="ARBA00011073"/>
    </source>
</evidence>
<evidence type="ECO:0000256" key="7">
    <source>
        <dbReference type="RuleBase" id="RU003355"/>
    </source>
</evidence>
<dbReference type="Proteomes" id="UP000219688">
    <property type="component" value="Unassembled WGS sequence"/>
</dbReference>
<feature type="active site" description="Charge relay system" evidence="5 6">
    <location>
        <position position="431"/>
    </location>
</feature>
<dbReference type="SUPFAM" id="SSF52743">
    <property type="entry name" value="Subtilisin-like"/>
    <property type="match status" value="1"/>
</dbReference>
<dbReference type="AlphaFoldDB" id="A0A285VRC8"/>
<dbReference type="InterPro" id="IPR023828">
    <property type="entry name" value="Peptidase_S8_Ser-AS"/>
</dbReference>
<gene>
    <name evidence="10" type="ORF">SAMN05421879_10857</name>
</gene>
<feature type="region of interest" description="Disordered" evidence="8">
    <location>
        <begin position="382"/>
        <end position="403"/>
    </location>
</feature>
<evidence type="ECO:0000256" key="8">
    <source>
        <dbReference type="SAM" id="MobiDB-lite"/>
    </source>
</evidence>
<feature type="active site" description="Charge relay system" evidence="5 6">
    <location>
        <position position="258"/>
    </location>
</feature>
<comment type="similarity">
    <text evidence="1 6 7">Belongs to the peptidase S8 family.</text>
</comment>